<feature type="transmembrane region" description="Helical" evidence="5">
    <location>
        <begin position="289"/>
        <end position="308"/>
    </location>
</feature>
<keyword evidence="7" id="KW-1185">Reference proteome</keyword>
<evidence type="ECO:0000256" key="1">
    <source>
        <dbReference type="ARBA" id="ARBA00004141"/>
    </source>
</evidence>
<evidence type="ECO:0000313" key="6">
    <source>
        <dbReference type="EMBL" id="KAK4509633.1"/>
    </source>
</evidence>
<dbReference type="Gene3D" id="1.20.1070.10">
    <property type="entry name" value="Rhodopsin 7-helix transmembrane proteins"/>
    <property type="match status" value="1"/>
</dbReference>
<evidence type="ECO:0000256" key="3">
    <source>
        <dbReference type="ARBA" id="ARBA00022989"/>
    </source>
</evidence>
<dbReference type="PANTHER" id="PTHR23112">
    <property type="entry name" value="G PROTEIN-COUPLED RECEPTOR 157-RELATED"/>
    <property type="match status" value="1"/>
</dbReference>
<feature type="transmembrane region" description="Helical" evidence="5">
    <location>
        <begin position="64"/>
        <end position="86"/>
    </location>
</feature>
<proteinExistence type="predicted"/>
<dbReference type="GeneID" id="89950621"/>
<evidence type="ECO:0000256" key="2">
    <source>
        <dbReference type="ARBA" id="ARBA00022692"/>
    </source>
</evidence>
<dbReference type="Proteomes" id="UP001304243">
    <property type="component" value="Unassembled WGS sequence"/>
</dbReference>
<evidence type="ECO:0000256" key="4">
    <source>
        <dbReference type="ARBA" id="ARBA00023136"/>
    </source>
</evidence>
<dbReference type="EMBL" id="JASEJX010000038">
    <property type="protein sequence ID" value="KAK4509633.1"/>
    <property type="molecule type" value="Genomic_DNA"/>
</dbReference>
<reference evidence="6 7" key="1">
    <citation type="submission" date="2022-11" db="EMBL/GenBank/DDBJ databases">
        <title>Mucor velutinosus strain NIH1002 WGS.</title>
        <authorList>
            <person name="Subramanian P."/>
            <person name="Mullikin J.C."/>
            <person name="Segre J.A."/>
            <person name="Zelazny A.M."/>
        </authorList>
    </citation>
    <scope>NUCLEOTIDE SEQUENCE [LARGE SCALE GENOMIC DNA]</scope>
    <source>
        <strain evidence="6 7">NIH1002</strain>
    </source>
</reference>
<keyword evidence="3 5" id="KW-1133">Transmembrane helix</keyword>
<dbReference type="GO" id="GO:0005886">
    <property type="term" value="C:plasma membrane"/>
    <property type="evidence" value="ECO:0007669"/>
    <property type="project" value="TreeGrafter"/>
</dbReference>
<feature type="transmembrane region" description="Helical" evidence="5">
    <location>
        <begin position="184"/>
        <end position="208"/>
    </location>
</feature>
<evidence type="ECO:0000313" key="7">
    <source>
        <dbReference type="Proteomes" id="UP001304243"/>
    </source>
</evidence>
<dbReference type="PANTHER" id="PTHR23112:SF0">
    <property type="entry name" value="TRANSMEMBRANE PROTEIN 116"/>
    <property type="match status" value="1"/>
</dbReference>
<dbReference type="GO" id="GO:0007189">
    <property type="term" value="P:adenylate cyclase-activating G protein-coupled receptor signaling pathway"/>
    <property type="evidence" value="ECO:0007669"/>
    <property type="project" value="TreeGrafter"/>
</dbReference>
<protein>
    <submittedName>
        <fullName evidence="6">Uncharacterized protein</fullName>
    </submittedName>
</protein>
<evidence type="ECO:0000256" key="5">
    <source>
        <dbReference type="SAM" id="Phobius"/>
    </source>
</evidence>
<keyword evidence="2 5" id="KW-0812">Transmembrane</keyword>
<comment type="subcellular location">
    <subcellularLocation>
        <location evidence="1">Membrane</location>
        <topology evidence="1">Multi-pass membrane protein</topology>
    </subcellularLocation>
</comment>
<accession>A0AAN7HVU1</accession>
<dbReference type="RefSeq" id="XP_064676299.1">
    <property type="nucleotide sequence ID" value="XM_064826201.1"/>
</dbReference>
<feature type="transmembrane region" description="Helical" evidence="5">
    <location>
        <begin position="31"/>
        <end position="52"/>
    </location>
</feature>
<feature type="transmembrane region" description="Helical" evidence="5">
    <location>
        <begin position="106"/>
        <end position="126"/>
    </location>
</feature>
<name>A0AAN7HVU1_9FUNG</name>
<dbReference type="GO" id="GO:0004930">
    <property type="term" value="F:G protein-coupled receptor activity"/>
    <property type="evidence" value="ECO:0007669"/>
    <property type="project" value="TreeGrafter"/>
</dbReference>
<keyword evidence="4 5" id="KW-0472">Membrane</keyword>
<dbReference type="AlphaFoldDB" id="A0AAN7HVU1"/>
<sequence length="571" mass="64553">MVTFATTWDEHAFQTSVFKYTVKEFVALRQVTLALSSLSLVFSTMIIAVYIYMLMRHRKQANRVSLRCVFLCSVADLLNATLSICITSQKGDSQFCRASSVIIEFANIWSATLLTLVGLNLVLVFVVNVKRRDLLEKFYYPCAVAYTFAGVAVPIQQQVETNSRSFEHYSCWYLKYVEDRTNNIMPWMWCYAFIFFVNIIAVCCSIMAMTKLIREQRFVESRMHTINANSELTDRQLNKSVKQQHSNVFSKVVLRCIIYPLVPFQVNIFGFILQMLITATKKTPSYTLAMLDIVFSCLEGVFVAGVFFTDPAITSFMGSMYAGWYEKYVEQYALVPQDDKKATPANSPSLALCDSSQTIKPPTTAAVIDNQNYLGVHYPHTTPSVRKPCGKIKTVAMRRLHFDTNHNSMARQHQRVRQLSTISFEITTLLPIASVPRHHDQQVPSAATPASSSTGRDVYVPYQFPIFATCFHYMLTCFGRKRTADSTATSSTTTTAHKHGAVDTFTSNDIPFSASASRSSTVIVITEERFKQDEQLEDTAAIDFYTTTNRDYDQSSSTACHDSNTMNTHQI</sequence>
<feature type="transmembrane region" description="Helical" evidence="5">
    <location>
        <begin position="252"/>
        <end position="277"/>
    </location>
</feature>
<gene>
    <name evidence="6" type="ORF">ATC70_006935</name>
</gene>
<organism evidence="6 7">
    <name type="scientific">Mucor velutinosus</name>
    <dbReference type="NCBI Taxonomy" id="708070"/>
    <lineage>
        <taxon>Eukaryota</taxon>
        <taxon>Fungi</taxon>
        <taxon>Fungi incertae sedis</taxon>
        <taxon>Mucoromycota</taxon>
        <taxon>Mucoromycotina</taxon>
        <taxon>Mucoromycetes</taxon>
        <taxon>Mucorales</taxon>
        <taxon>Mucorineae</taxon>
        <taxon>Mucoraceae</taxon>
        <taxon>Mucor</taxon>
    </lineage>
</organism>
<comment type="caution">
    <text evidence="6">The sequence shown here is derived from an EMBL/GenBank/DDBJ whole genome shotgun (WGS) entry which is preliminary data.</text>
</comment>